<protein>
    <submittedName>
        <fullName evidence="15">2-octaprenylphenol hydroxylase</fullName>
        <ecNumber evidence="15">1.14.13.-</ecNumber>
    </submittedName>
</protein>
<dbReference type="GO" id="GO:0005524">
    <property type="term" value="F:ATP binding"/>
    <property type="evidence" value="ECO:0007669"/>
    <property type="project" value="UniProtKB-KW"/>
</dbReference>
<evidence type="ECO:0000256" key="9">
    <source>
        <dbReference type="ARBA" id="ARBA00022777"/>
    </source>
</evidence>
<dbReference type="InterPro" id="IPR000719">
    <property type="entry name" value="Prot_kinase_dom"/>
</dbReference>
<evidence type="ECO:0000256" key="8">
    <source>
        <dbReference type="ARBA" id="ARBA00022741"/>
    </source>
</evidence>
<keyword evidence="3" id="KW-1003">Cell membrane</keyword>
<dbReference type="SUPFAM" id="SSF56112">
    <property type="entry name" value="Protein kinase-like (PK-like)"/>
    <property type="match status" value="1"/>
</dbReference>
<evidence type="ECO:0000256" key="2">
    <source>
        <dbReference type="ARBA" id="ARBA00009670"/>
    </source>
</evidence>
<dbReference type="CDD" id="cd13972">
    <property type="entry name" value="UbiB"/>
    <property type="match status" value="1"/>
</dbReference>
<keyword evidence="7 13" id="KW-0812">Transmembrane</keyword>
<keyword evidence="4" id="KW-0997">Cell inner membrane</keyword>
<evidence type="ECO:0000256" key="3">
    <source>
        <dbReference type="ARBA" id="ARBA00022475"/>
    </source>
</evidence>
<dbReference type="KEGG" id="mgm:Mmc1_3494"/>
<accession>A0LDD6</accession>
<dbReference type="GO" id="GO:0004672">
    <property type="term" value="F:protein kinase activity"/>
    <property type="evidence" value="ECO:0007669"/>
    <property type="project" value="InterPro"/>
</dbReference>
<evidence type="ECO:0000256" key="11">
    <source>
        <dbReference type="ARBA" id="ARBA00022989"/>
    </source>
</evidence>
<keyword evidence="11 13" id="KW-1133">Transmembrane helix</keyword>
<keyword evidence="10" id="KW-0067">ATP-binding</keyword>
<dbReference type="PANTHER" id="PTHR10566">
    <property type="entry name" value="CHAPERONE-ACTIVITY OF BC1 COMPLEX CABC1 -RELATED"/>
    <property type="match status" value="1"/>
</dbReference>
<dbReference type="EMBL" id="CP000471">
    <property type="protein sequence ID" value="ABK45979.1"/>
    <property type="molecule type" value="Genomic_DNA"/>
</dbReference>
<evidence type="ECO:0000256" key="7">
    <source>
        <dbReference type="ARBA" id="ARBA00022692"/>
    </source>
</evidence>
<dbReference type="Pfam" id="PF03109">
    <property type="entry name" value="ABC1"/>
    <property type="match status" value="1"/>
</dbReference>
<dbReference type="InterPro" id="IPR045308">
    <property type="entry name" value="UbiB_bact"/>
</dbReference>
<evidence type="ECO:0000256" key="10">
    <source>
        <dbReference type="ARBA" id="ARBA00022840"/>
    </source>
</evidence>
<dbReference type="InterPro" id="IPR004147">
    <property type="entry name" value="ABC1_dom"/>
</dbReference>
<evidence type="ECO:0000256" key="12">
    <source>
        <dbReference type="ARBA" id="ARBA00023136"/>
    </source>
</evidence>
<dbReference type="PROSITE" id="PS50011">
    <property type="entry name" value="PROTEIN_KINASE_DOM"/>
    <property type="match status" value="1"/>
</dbReference>
<evidence type="ECO:0000313" key="16">
    <source>
        <dbReference type="Proteomes" id="UP000002586"/>
    </source>
</evidence>
<dbReference type="NCBIfam" id="TIGR01982">
    <property type="entry name" value="UbiB"/>
    <property type="match status" value="1"/>
</dbReference>
<gene>
    <name evidence="15" type="ordered locus">Mmc1_3494</name>
</gene>
<keyword evidence="5" id="KW-0808">Transferase</keyword>
<comment type="similarity">
    <text evidence="2">Belongs to the protein kinase superfamily. ADCK protein kinase family.</text>
</comment>
<dbReference type="GO" id="GO:0006744">
    <property type="term" value="P:ubiquinone biosynthetic process"/>
    <property type="evidence" value="ECO:0007669"/>
    <property type="project" value="UniProtKB-UniPathway"/>
</dbReference>
<feature type="transmembrane region" description="Helical" evidence="13">
    <location>
        <begin position="511"/>
        <end position="528"/>
    </location>
</feature>
<keyword evidence="6" id="KW-0831">Ubiquinone biosynthesis</keyword>
<dbReference type="GO" id="GO:0016491">
    <property type="term" value="F:oxidoreductase activity"/>
    <property type="evidence" value="ECO:0007669"/>
    <property type="project" value="UniProtKB-KW"/>
</dbReference>
<evidence type="ECO:0000256" key="1">
    <source>
        <dbReference type="ARBA" id="ARBA00005020"/>
    </source>
</evidence>
<evidence type="ECO:0000256" key="13">
    <source>
        <dbReference type="SAM" id="Phobius"/>
    </source>
</evidence>
<dbReference type="InterPro" id="IPR050154">
    <property type="entry name" value="UbiB_kinase"/>
</dbReference>
<dbReference type="eggNOG" id="COG0661">
    <property type="taxonomic scope" value="Bacteria"/>
</dbReference>
<evidence type="ECO:0000256" key="4">
    <source>
        <dbReference type="ARBA" id="ARBA00022519"/>
    </source>
</evidence>
<dbReference type="UniPathway" id="UPA00232"/>
<dbReference type="STRING" id="156889.Mmc1_3494"/>
<comment type="pathway">
    <text evidence="1">Cofactor biosynthesis; ubiquinone biosynthesis [regulation].</text>
</comment>
<sequence length="530" mass="60707">MILAQHNVMEPFARRYVPMRLLSWLVQLNPVIWRHCRRTPLHIRLRLALEELGPTFIKFGQTLSTRLDILPDEIGQELKRLQDDVPPFDLATVRQSIEEDLKRPLHELFRSFDEKPVASASIAQVHHAFTHDGDEVAVKVLRPDVAARVETDIAMLMTMASLVEELMPEWRRLKPRGVVKEFAQTIRNEMDFLVEASRAQKLGENFKDDVGMMIPQVYWPLTSSRVFTMAWIEGVSIDELPRERVAGRPDPRVVAERLLSSFFKQVFHDGYFHADQHPGNILVREDGVVALIDFGIVSHVSEQTRQFLAEMVQGFITRDYKKVAQVHLDAGYIPHDTDMDAFEEACRQIGEPVFGQPLKDISVARLLAKLFKTTEQYNMEVQPQLLLLQKTLFTLEGVGRELHPDLNAWEIAEPLVMAWMKARIGPKGQLLKLRRQLEEMGYAMGAAPEMAFQVLERVANDRFHIRLHASSMERVEHEIVLGFKRVWSAVMAGFLFLGGAVMAAAGMSPWWFVPPLILAFFSFFRVIALL</sequence>
<keyword evidence="9" id="KW-0418">Kinase</keyword>
<reference evidence="15 16" key="2">
    <citation type="journal article" date="2012" name="Int. J. Syst. Evol. Microbiol.">
        <title>Magnetococcus marinus gen. nov., sp. nov., a marine, magnetotactic bacterium that represents a novel lineage (Magnetococcaceae fam. nov.; Magnetococcales ord. nov.) at the base of the Alphaproteobacteria.</title>
        <authorList>
            <person name="Bazylinski D.A."/>
            <person name="Williams T.J."/>
            <person name="Lefevre C.T."/>
            <person name="Berg R.J."/>
            <person name="Zhang C.L."/>
            <person name="Bowser S.S."/>
            <person name="Dean A.J."/>
            <person name="Beveridge T.J."/>
        </authorList>
    </citation>
    <scope>NUCLEOTIDE SEQUENCE [LARGE SCALE GENOMIC DNA]</scope>
    <source>
        <strain evidence="16">ATCC BAA-1437 / JCM 17883 / MC-1</strain>
    </source>
</reference>
<organism evidence="15 16">
    <name type="scientific">Magnetococcus marinus (strain ATCC BAA-1437 / JCM 17883 / MC-1)</name>
    <dbReference type="NCBI Taxonomy" id="156889"/>
    <lineage>
        <taxon>Bacteria</taxon>
        <taxon>Pseudomonadati</taxon>
        <taxon>Pseudomonadota</taxon>
        <taxon>Magnetococcia</taxon>
        <taxon>Magnetococcales</taxon>
        <taxon>Magnetococcaceae</taxon>
        <taxon>Magnetococcus</taxon>
    </lineage>
</organism>
<keyword evidence="15" id="KW-0560">Oxidoreductase</keyword>
<name>A0LDD6_MAGMM</name>
<reference evidence="16" key="1">
    <citation type="journal article" date="2009" name="Appl. Environ. Microbiol.">
        <title>Complete genome sequence of the chemolithoautotrophic marine magnetotactic coccus strain MC-1.</title>
        <authorList>
            <person name="Schubbe S."/>
            <person name="Williams T.J."/>
            <person name="Xie G."/>
            <person name="Kiss H.E."/>
            <person name="Brettin T.S."/>
            <person name="Martinez D."/>
            <person name="Ross C.A."/>
            <person name="Schuler D."/>
            <person name="Cox B.L."/>
            <person name="Nealson K.H."/>
            <person name="Bazylinski D.A."/>
        </authorList>
    </citation>
    <scope>NUCLEOTIDE SEQUENCE [LARGE SCALE GENOMIC DNA]</scope>
    <source>
        <strain evidence="16">ATCC BAA-1437 / JCM 17883 / MC-1</strain>
    </source>
</reference>
<dbReference type="HOGENOM" id="CLU_006533_0_0_5"/>
<dbReference type="EC" id="1.14.13.-" evidence="15"/>
<proteinExistence type="inferred from homology"/>
<dbReference type="InterPro" id="IPR010232">
    <property type="entry name" value="UbiB"/>
</dbReference>
<evidence type="ECO:0000259" key="14">
    <source>
        <dbReference type="PROSITE" id="PS50011"/>
    </source>
</evidence>
<dbReference type="InterPro" id="IPR011009">
    <property type="entry name" value="Kinase-like_dom_sf"/>
</dbReference>
<evidence type="ECO:0000313" key="15">
    <source>
        <dbReference type="EMBL" id="ABK45979.1"/>
    </source>
</evidence>
<evidence type="ECO:0000256" key="5">
    <source>
        <dbReference type="ARBA" id="ARBA00022679"/>
    </source>
</evidence>
<keyword evidence="8" id="KW-0547">Nucleotide-binding</keyword>
<dbReference type="AlphaFoldDB" id="A0LDD6"/>
<evidence type="ECO:0000256" key="6">
    <source>
        <dbReference type="ARBA" id="ARBA00022688"/>
    </source>
</evidence>
<keyword evidence="16" id="KW-1185">Reference proteome</keyword>
<dbReference type="Proteomes" id="UP000002586">
    <property type="component" value="Chromosome"/>
</dbReference>
<dbReference type="Gene3D" id="1.10.510.10">
    <property type="entry name" value="Transferase(Phosphotransferase) domain 1"/>
    <property type="match status" value="1"/>
</dbReference>
<feature type="transmembrane region" description="Helical" evidence="13">
    <location>
        <begin position="486"/>
        <end position="505"/>
    </location>
</feature>
<dbReference type="PANTHER" id="PTHR10566:SF113">
    <property type="entry name" value="PROTEIN ACTIVITY OF BC1 COMPLEX KINASE 7, CHLOROPLASTIC"/>
    <property type="match status" value="1"/>
</dbReference>
<feature type="domain" description="Protein kinase" evidence="14">
    <location>
        <begin position="111"/>
        <end position="480"/>
    </location>
</feature>
<keyword evidence="12 13" id="KW-0472">Membrane</keyword>